<evidence type="ECO:0000313" key="2">
    <source>
        <dbReference type="Proteomes" id="UP000821866"/>
    </source>
</evidence>
<dbReference type="Gene3D" id="1.25.10.10">
    <property type="entry name" value="Leucine-rich Repeat Variant"/>
    <property type="match status" value="1"/>
</dbReference>
<dbReference type="VEuPathDB" id="VectorBase:LOC119165799"/>
<organism evidence="1 2">
    <name type="scientific">Rhipicephalus microplus</name>
    <name type="common">Cattle tick</name>
    <name type="synonym">Boophilus microplus</name>
    <dbReference type="NCBI Taxonomy" id="6941"/>
    <lineage>
        <taxon>Eukaryota</taxon>
        <taxon>Metazoa</taxon>
        <taxon>Ecdysozoa</taxon>
        <taxon>Arthropoda</taxon>
        <taxon>Chelicerata</taxon>
        <taxon>Arachnida</taxon>
        <taxon>Acari</taxon>
        <taxon>Parasitiformes</taxon>
        <taxon>Ixodida</taxon>
        <taxon>Ixodoidea</taxon>
        <taxon>Ixodidae</taxon>
        <taxon>Rhipicephalinae</taxon>
        <taxon>Rhipicephalus</taxon>
        <taxon>Boophilus</taxon>
    </lineage>
</organism>
<evidence type="ECO:0000313" key="1">
    <source>
        <dbReference type="EMBL" id="KAH8040440.1"/>
    </source>
</evidence>
<dbReference type="InterPro" id="IPR011989">
    <property type="entry name" value="ARM-like"/>
</dbReference>
<protein>
    <submittedName>
        <fullName evidence="1">Uncharacterized protein</fullName>
    </submittedName>
</protein>
<comment type="caution">
    <text evidence="1">The sequence shown here is derived from an EMBL/GenBank/DDBJ whole genome shotgun (WGS) entry which is preliminary data.</text>
</comment>
<accession>A0A9J6F2V5</accession>
<dbReference type="Proteomes" id="UP000821866">
    <property type="component" value="Chromosome 1"/>
</dbReference>
<reference evidence="1" key="2">
    <citation type="submission" date="2021-09" db="EMBL/GenBank/DDBJ databases">
        <authorList>
            <person name="Jia N."/>
            <person name="Wang J."/>
            <person name="Shi W."/>
            <person name="Du L."/>
            <person name="Sun Y."/>
            <person name="Zhan W."/>
            <person name="Jiang J."/>
            <person name="Wang Q."/>
            <person name="Zhang B."/>
            <person name="Ji P."/>
            <person name="Sakyi L.B."/>
            <person name="Cui X."/>
            <person name="Yuan T."/>
            <person name="Jiang B."/>
            <person name="Yang W."/>
            <person name="Lam T.T.-Y."/>
            <person name="Chang Q."/>
            <person name="Ding S."/>
            <person name="Wang X."/>
            <person name="Zhu J."/>
            <person name="Ruan X."/>
            <person name="Zhao L."/>
            <person name="Wei J."/>
            <person name="Que T."/>
            <person name="Du C."/>
            <person name="Cheng J."/>
            <person name="Dai P."/>
            <person name="Han X."/>
            <person name="Huang E."/>
            <person name="Gao Y."/>
            <person name="Liu J."/>
            <person name="Shao H."/>
            <person name="Ye R."/>
            <person name="Li L."/>
            <person name="Wei W."/>
            <person name="Wang X."/>
            <person name="Wang C."/>
            <person name="Huo Q."/>
            <person name="Li W."/>
            <person name="Guo W."/>
            <person name="Chen H."/>
            <person name="Chen S."/>
            <person name="Zhou L."/>
            <person name="Zhou L."/>
            <person name="Ni X."/>
            <person name="Tian J."/>
            <person name="Zhou Y."/>
            <person name="Sheng Y."/>
            <person name="Liu T."/>
            <person name="Pan Y."/>
            <person name="Xia L."/>
            <person name="Li J."/>
            <person name="Zhao F."/>
            <person name="Cao W."/>
        </authorList>
    </citation>
    <scope>NUCLEOTIDE SEQUENCE</scope>
    <source>
        <strain evidence="1">Rmic-2018</strain>
        <tissue evidence="1">Larvae</tissue>
    </source>
</reference>
<proteinExistence type="predicted"/>
<name>A0A9J6F2V5_RHIMP</name>
<gene>
    <name evidence="1" type="ORF">HPB51_010220</name>
</gene>
<sequence>MLENVRAREETPMSSATALICYHCYKCHFHARLDALICPRSRCRGRARGASLEALNSFLRQYYLVTENTETEVLLSVMWLIHFISTGSITLTSSGTDRLVGFLKTVAKIQVSPGASEEVLLGLAKVMQNLAKHPTLLNASAQLFSKVSTDSGSCPPLDSVLQELRDNLSPLLEAADINIVSSKTYVGVLVMEVGKALAKLEYEEENVRHSTVAKMLRDSFVGIKLDRLLYIQDTGLESLKKVAVCLEALQMAVLRLLQPSAISKLQNEAKATAAEKATMRVQLNVSSERMVLALLKDALERRLDDELLCEVFHILVLLLRCQECLSLIATASDSKYMSDCVLKLCTSRHSSVREAMVSDLPSVLCHIQLDDALIASLLDLLEDSDYVVRMKFGYLLLLY</sequence>
<dbReference type="AlphaFoldDB" id="A0A9J6F2V5"/>
<keyword evidence="2" id="KW-1185">Reference proteome</keyword>
<reference evidence="1" key="1">
    <citation type="journal article" date="2020" name="Cell">
        <title>Large-Scale Comparative Analyses of Tick Genomes Elucidate Their Genetic Diversity and Vector Capacities.</title>
        <authorList>
            <consortium name="Tick Genome and Microbiome Consortium (TIGMIC)"/>
            <person name="Jia N."/>
            <person name="Wang J."/>
            <person name="Shi W."/>
            <person name="Du L."/>
            <person name="Sun Y."/>
            <person name="Zhan W."/>
            <person name="Jiang J.F."/>
            <person name="Wang Q."/>
            <person name="Zhang B."/>
            <person name="Ji P."/>
            <person name="Bell-Sakyi L."/>
            <person name="Cui X.M."/>
            <person name="Yuan T.T."/>
            <person name="Jiang B.G."/>
            <person name="Yang W.F."/>
            <person name="Lam T.T."/>
            <person name="Chang Q.C."/>
            <person name="Ding S.J."/>
            <person name="Wang X.J."/>
            <person name="Zhu J.G."/>
            <person name="Ruan X.D."/>
            <person name="Zhao L."/>
            <person name="Wei J.T."/>
            <person name="Ye R.Z."/>
            <person name="Que T.C."/>
            <person name="Du C.H."/>
            <person name="Zhou Y.H."/>
            <person name="Cheng J.X."/>
            <person name="Dai P.F."/>
            <person name="Guo W.B."/>
            <person name="Han X.H."/>
            <person name="Huang E.J."/>
            <person name="Li L.F."/>
            <person name="Wei W."/>
            <person name="Gao Y.C."/>
            <person name="Liu J.Z."/>
            <person name="Shao H.Z."/>
            <person name="Wang X."/>
            <person name="Wang C.C."/>
            <person name="Yang T.C."/>
            <person name="Huo Q.B."/>
            <person name="Li W."/>
            <person name="Chen H.Y."/>
            <person name="Chen S.E."/>
            <person name="Zhou L.G."/>
            <person name="Ni X.B."/>
            <person name="Tian J.H."/>
            <person name="Sheng Y."/>
            <person name="Liu T."/>
            <person name="Pan Y.S."/>
            <person name="Xia L.Y."/>
            <person name="Li J."/>
            <person name="Zhao F."/>
            <person name="Cao W.C."/>
        </authorList>
    </citation>
    <scope>NUCLEOTIDE SEQUENCE</scope>
    <source>
        <strain evidence="1">Rmic-2018</strain>
    </source>
</reference>
<dbReference type="EMBL" id="JABSTU010000001">
    <property type="protein sequence ID" value="KAH8040440.1"/>
    <property type="molecule type" value="Genomic_DNA"/>
</dbReference>